<dbReference type="InterPro" id="IPR005135">
    <property type="entry name" value="Endo/exonuclease/phosphatase"/>
</dbReference>
<dbReference type="Pfam" id="PF03372">
    <property type="entry name" value="Exo_endo_phos"/>
    <property type="match status" value="1"/>
</dbReference>
<dbReference type="GO" id="GO:0004767">
    <property type="term" value="F:sphingomyelin phosphodiesterase activity"/>
    <property type="evidence" value="ECO:0007669"/>
    <property type="project" value="InterPro"/>
</dbReference>
<proteinExistence type="inferred from homology"/>
<dbReference type="EMBL" id="JAAAJA010001116">
    <property type="protein sequence ID" value="KAG0248070.1"/>
    <property type="molecule type" value="Genomic_DNA"/>
</dbReference>
<dbReference type="PANTHER" id="PTHR16320">
    <property type="entry name" value="SPHINGOMYELINASE FAMILY MEMBER"/>
    <property type="match status" value="1"/>
</dbReference>
<name>A0A9P6TVK4_9FUNG</name>
<evidence type="ECO:0000313" key="4">
    <source>
        <dbReference type="Proteomes" id="UP000726737"/>
    </source>
</evidence>
<reference evidence="3" key="1">
    <citation type="journal article" date="2020" name="Fungal Divers.">
        <title>Resolving the Mortierellaceae phylogeny through synthesis of multi-gene phylogenetics and phylogenomics.</title>
        <authorList>
            <person name="Vandepol N."/>
            <person name="Liber J."/>
            <person name="Desiro A."/>
            <person name="Na H."/>
            <person name="Kennedy M."/>
            <person name="Barry K."/>
            <person name="Grigoriev I.V."/>
            <person name="Miller A.N."/>
            <person name="O'Donnell K."/>
            <person name="Stajich J.E."/>
            <person name="Bonito G."/>
        </authorList>
    </citation>
    <scope>NUCLEOTIDE SEQUENCE</scope>
    <source>
        <strain evidence="3">KOD948</strain>
    </source>
</reference>
<dbReference type="InterPro" id="IPR036691">
    <property type="entry name" value="Endo/exonu/phosph_ase_sf"/>
</dbReference>
<dbReference type="Gene3D" id="3.60.10.10">
    <property type="entry name" value="Endonuclease/exonuclease/phosphatase"/>
    <property type="match status" value="1"/>
</dbReference>
<comment type="caution">
    <text evidence="3">The sequence shown here is derived from an EMBL/GenBank/DDBJ whole genome shotgun (WGS) entry which is preliminary data.</text>
</comment>
<keyword evidence="4" id="KW-1185">Reference proteome</keyword>
<dbReference type="PANTHER" id="PTHR16320:SF23">
    <property type="entry name" value="SPHINGOMYELINASE C 1"/>
    <property type="match status" value="1"/>
</dbReference>
<evidence type="ECO:0000256" key="1">
    <source>
        <dbReference type="ARBA" id="ARBA00006335"/>
    </source>
</evidence>
<organism evidence="3 4">
    <name type="scientific">Mortierella polycephala</name>
    <dbReference type="NCBI Taxonomy" id="41804"/>
    <lineage>
        <taxon>Eukaryota</taxon>
        <taxon>Fungi</taxon>
        <taxon>Fungi incertae sedis</taxon>
        <taxon>Mucoromycota</taxon>
        <taxon>Mortierellomycotina</taxon>
        <taxon>Mortierellomycetes</taxon>
        <taxon>Mortierellales</taxon>
        <taxon>Mortierellaceae</taxon>
        <taxon>Mortierella</taxon>
    </lineage>
</organism>
<evidence type="ECO:0000259" key="2">
    <source>
        <dbReference type="Pfam" id="PF03372"/>
    </source>
</evidence>
<gene>
    <name evidence="3" type="ORF">BG011_000558</name>
</gene>
<feature type="domain" description="Endonuclease/exonuclease/phosphatase" evidence="2">
    <location>
        <begin position="22"/>
        <end position="136"/>
    </location>
</feature>
<dbReference type="InterPro" id="IPR038772">
    <property type="entry name" value="Sph/SMPD2-like"/>
</dbReference>
<evidence type="ECO:0000313" key="3">
    <source>
        <dbReference type="EMBL" id="KAG0248070.1"/>
    </source>
</evidence>
<dbReference type="AlphaFoldDB" id="A0A9P6TVK4"/>
<dbReference type="OrthoDB" id="40902at2759"/>
<sequence>MQSDDPGCTSGQAARFRSYALDEWRKFIDSKNIPADEHVIMTGDFNIKKDTTEFNALLTRLDARQPNKYDGHLWSWDTRSNEIAHYNYPDSLPEYIDYVLIDKKHKAAKSVVQTVLKVNSPQYELKSVPHHEYSDHYPVRALVEVDL</sequence>
<dbReference type="SUPFAM" id="SSF56219">
    <property type="entry name" value="DNase I-like"/>
    <property type="match status" value="1"/>
</dbReference>
<protein>
    <recommendedName>
        <fullName evidence="2">Endonuclease/exonuclease/phosphatase domain-containing protein</fullName>
    </recommendedName>
</protein>
<comment type="similarity">
    <text evidence="1">Belongs to the neutral sphingomyelinase family.</text>
</comment>
<dbReference type="Proteomes" id="UP000726737">
    <property type="component" value="Unassembled WGS sequence"/>
</dbReference>
<accession>A0A9P6TVK4</accession>